<feature type="transmembrane region" description="Helical" evidence="5">
    <location>
        <begin position="221"/>
        <end position="240"/>
    </location>
</feature>
<feature type="transmembrane region" description="Helical" evidence="5">
    <location>
        <begin position="65"/>
        <end position="83"/>
    </location>
</feature>
<comment type="caution">
    <text evidence="6">The sequence shown here is derived from an EMBL/GenBank/DDBJ whole genome shotgun (WGS) entry which is preliminary data.</text>
</comment>
<feature type="transmembrane region" description="Helical" evidence="5">
    <location>
        <begin position="192"/>
        <end position="209"/>
    </location>
</feature>
<dbReference type="Pfam" id="PF02535">
    <property type="entry name" value="Zip"/>
    <property type="match status" value="1"/>
</dbReference>
<evidence type="ECO:0000256" key="1">
    <source>
        <dbReference type="ARBA" id="ARBA00004141"/>
    </source>
</evidence>
<accession>A0A0G1Y3G8</accession>
<sequence>MLELLFASFFVMLASLAGVISLWGWARGFIERNLHLLLSFAIGVFVVFAYQLAGEALGHGGVIAWLMWIVAGAVVISLVCALLPHGHKHGEHEHAHIDAHRMLVTDGIHNAGDGIFLAAAFAVSPVLGFASAISVFVHEFLQEIAEFFVLRDAGYGVRRALGLNFLVSSTILVGAAGGYFLLDTFAAMEGPLLGIATGGMLVVIFYDLLPHALRDVSRTRHYFEHLLSFLLGAMLMFLLVTTLSEPEVKVPADIAPGEAL</sequence>
<evidence type="ECO:0000256" key="3">
    <source>
        <dbReference type="ARBA" id="ARBA00022989"/>
    </source>
</evidence>
<dbReference type="EMBL" id="LCRR01000004">
    <property type="protein sequence ID" value="KKW37695.1"/>
    <property type="molecule type" value="Genomic_DNA"/>
</dbReference>
<dbReference type="AlphaFoldDB" id="A0A0G1Y3G8"/>
<feature type="transmembrane region" description="Helical" evidence="5">
    <location>
        <begin position="6"/>
        <end position="26"/>
    </location>
</feature>
<dbReference type="Proteomes" id="UP000033852">
    <property type="component" value="Unassembled WGS sequence"/>
</dbReference>
<dbReference type="GO" id="GO:0030003">
    <property type="term" value="P:intracellular monoatomic cation homeostasis"/>
    <property type="evidence" value="ECO:0007669"/>
    <property type="project" value="TreeGrafter"/>
</dbReference>
<dbReference type="InterPro" id="IPR003689">
    <property type="entry name" value="ZIP"/>
</dbReference>
<dbReference type="GO" id="GO:0071578">
    <property type="term" value="P:zinc ion import across plasma membrane"/>
    <property type="evidence" value="ECO:0007669"/>
    <property type="project" value="TreeGrafter"/>
</dbReference>
<dbReference type="GO" id="GO:0140410">
    <property type="term" value="F:monoatomic cation:bicarbonate symporter activity"/>
    <property type="evidence" value="ECO:0007669"/>
    <property type="project" value="TreeGrafter"/>
</dbReference>
<evidence type="ECO:0000256" key="5">
    <source>
        <dbReference type="SAM" id="Phobius"/>
    </source>
</evidence>
<keyword evidence="3 5" id="KW-1133">Transmembrane helix</keyword>
<dbReference type="GO" id="GO:0005385">
    <property type="term" value="F:zinc ion transmembrane transporter activity"/>
    <property type="evidence" value="ECO:0007669"/>
    <property type="project" value="TreeGrafter"/>
</dbReference>
<organism evidence="6 7">
    <name type="scientific">Candidatus Adlerbacteria bacterium GW2011_GWB1_54_7</name>
    <dbReference type="NCBI Taxonomy" id="1618607"/>
    <lineage>
        <taxon>Bacteria</taxon>
        <taxon>Candidatus Adleribacteriota</taxon>
    </lineage>
</organism>
<dbReference type="PANTHER" id="PTHR12191">
    <property type="entry name" value="SOLUTE CARRIER FAMILY 39"/>
    <property type="match status" value="1"/>
</dbReference>
<proteinExistence type="predicted"/>
<gene>
    <name evidence="6" type="ORF">UY86_C0004G0024</name>
</gene>
<dbReference type="InterPro" id="IPR050799">
    <property type="entry name" value="ZIP_Transporter"/>
</dbReference>
<feature type="transmembrane region" description="Helical" evidence="5">
    <location>
        <begin position="33"/>
        <end position="53"/>
    </location>
</feature>
<evidence type="ECO:0000313" key="6">
    <source>
        <dbReference type="EMBL" id="KKW37695.1"/>
    </source>
</evidence>
<evidence type="ECO:0000256" key="2">
    <source>
        <dbReference type="ARBA" id="ARBA00022692"/>
    </source>
</evidence>
<evidence type="ECO:0000256" key="4">
    <source>
        <dbReference type="ARBA" id="ARBA00023136"/>
    </source>
</evidence>
<dbReference type="PANTHER" id="PTHR12191:SF31">
    <property type="entry name" value="IP18018P"/>
    <property type="match status" value="1"/>
</dbReference>
<dbReference type="GO" id="GO:0005886">
    <property type="term" value="C:plasma membrane"/>
    <property type="evidence" value="ECO:0007669"/>
    <property type="project" value="TreeGrafter"/>
</dbReference>
<keyword evidence="2 5" id="KW-0812">Transmembrane</keyword>
<comment type="subcellular location">
    <subcellularLocation>
        <location evidence="1">Membrane</location>
        <topology evidence="1">Multi-pass membrane protein</topology>
    </subcellularLocation>
</comment>
<dbReference type="STRING" id="1618607.UY86_C0004G0024"/>
<name>A0A0G1Y3G8_9BACT</name>
<feature type="transmembrane region" description="Helical" evidence="5">
    <location>
        <begin position="161"/>
        <end position="180"/>
    </location>
</feature>
<evidence type="ECO:0000313" key="7">
    <source>
        <dbReference type="Proteomes" id="UP000033852"/>
    </source>
</evidence>
<protein>
    <submittedName>
        <fullName evidence="6">Zinc/Iron permease</fullName>
    </submittedName>
</protein>
<reference evidence="6 7" key="1">
    <citation type="journal article" date="2015" name="Nature">
        <title>rRNA introns, odd ribosomes, and small enigmatic genomes across a large radiation of phyla.</title>
        <authorList>
            <person name="Brown C.T."/>
            <person name="Hug L.A."/>
            <person name="Thomas B.C."/>
            <person name="Sharon I."/>
            <person name="Castelle C.J."/>
            <person name="Singh A."/>
            <person name="Wilkins M.J."/>
            <person name="Williams K.H."/>
            <person name="Banfield J.F."/>
        </authorList>
    </citation>
    <scope>NUCLEOTIDE SEQUENCE [LARGE SCALE GENOMIC DNA]</scope>
</reference>
<keyword evidence="4 5" id="KW-0472">Membrane</keyword>